<sequence>MHIYLLMHICESSDGIRDHRIIGAYASREDAERSAKKLKKQPGFVEHPDGFTTLSYELGKDHWAEGIVSWSSEEALEFEMACSELVTHTAHMNTLSYLFARESGRWFRLSELIAKDDWRGTDDGYREASIIWLPAPEGDSGYALVLIRRNDTGHSFTATYNMNVLPRYEVH</sequence>
<dbReference type="EMBL" id="AP023189">
    <property type="protein sequence ID" value="BCG24907.1"/>
    <property type="molecule type" value="Genomic_DNA"/>
</dbReference>
<dbReference type="Proteomes" id="UP001054892">
    <property type="component" value="Unassembled WGS sequence"/>
</dbReference>
<gene>
    <name evidence="2" type="ORF">TUM18999_30980</name>
    <name evidence="3" type="ORF">TUM20286_36040</name>
</gene>
<keyword evidence="5" id="KW-1185">Reference proteome</keyword>
<dbReference type="Proteomes" id="UP000509383">
    <property type="component" value="Chromosome"/>
</dbReference>
<reference evidence="2 4" key="1">
    <citation type="submission" date="2020-05" db="EMBL/GenBank/DDBJ databases">
        <title>Characterization of novel class B3 metallo-beta-lactamase from novel Pseudomonas species.</title>
        <authorList>
            <person name="Yamada K."/>
            <person name="Aoki K."/>
            <person name="Ishii Y."/>
        </authorList>
    </citation>
    <scope>NUCLEOTIDE SEQUENCE [LARGE SCALE GENOMIC DNA]</scope>
    <source>
        <strain evidence="2 4">TUM18999</strain>
        <strain evidence="3 5">TUM20286</strain>
    </source>
</reference>
<evidence type="ECO:0000313" key="3">
    <source>
        <dbReference type="EMBL" id="GJN53852.1"/>
    </source>
</evidence>
<name>A0A6J4E4W2_9PSED</name>
<dbReference type="KEGG" id="ptw:TUM18999_30980"/>
<dbReference type="Pfam" id="PF24024">
    <property type="entry name" value="DUF7336"/>
    <property type="match status" value="1"/>
</dbReference>
<dbReference type="RefSeq" id="WP_175384260.1">
    <property type="nucleotide sequence ID" value="NZ_AP023189.1"/>
</dbReference>
<dbReference type="EMBL" id="BQKM01000008">
    <property type="protein sequence ID" value="GJN53852.1"/>
    <property type="molecule type" value="Genomic_DNA"/>
</dbReference>
<dbReference type="AlphaFoldDB" id="A0A6J4E4W2"/>
<evidence type="ECO:0000313" key="4">
    <source>
        <dbReference type="Proteomes" id="UP000509383"/>
    </source>
</evidence>
<evidence type="ECO:0000259" key="1">
    <source>
        <dbReference type="Pfam" id="PF24024"/>
    </source>
</evidence>
<accession>A0A6J4E4W2</accession>
<evidence type="ECO:0000313" key="5">
    <source>
        <dbReference type="Proteomes" id="UP001054892"/>
    </source>
</evidence>
<organism evidence="2 4">
    <name type="scientific">Pseudomonas tohonis</name>
    <dbReference type="NCBI Taxonomy" id="2725477"/>
    <lineage>
        <taxon>Bacteria</taxon>
        <taxon>Pseudomonadati</taxon>
        <taxon>Pseudomonadota</taxon>
        <taxon>Gammaproteobacteria</taxon>
        <taxon>Pseudomonadales</taxon>
        <taxon>Pseudomonadaceae</taxon>
        <taxon>Pseudomonas</taxon>
    </lineage>
</organism>
<dbReference type="InterPro" id="IPR055760">
    <property type="entry name" value="DUF7336"/>
</dbReference>
<proteinExistence type="predicted"/>
<feature type="domain" description="DUF7336" evidence="1">
    <location>
        <begin position="1"/>
        <end position="66"/>
    </location>
</feature>
<protein>
    <recommendedName>
        <fullName evidence="1">DUF7336 domain-containing protein</fullName>
    </recommendedName>
</protein>
<evidence type="ECO:0000313" key="2">
    <source>
        <dbReference type="EMBL" id="BCG24907.1"/>
    </source>
</evidence>